<evidence type="ECO:0000256" key="10">
    <source>
        <dbReference type="SAM" id="SignalP"/>
    </source>
</evidence>
<keyword evidence="8" id="KW-0675">Receptor</keyword>
<feature type="transmembrane region" description="Helical" evidence="9">
    <location>
        <begin position="462"/>
        <end position="481"/>
    </location>
</feature>
<evidence type="ECO:0000256" key="4">
    <source>
        <dbReference type="ARBA" id="ARBA00022692"/>
    </source>
</evidence>
<dbReference type="PANTHER" id="PTHR24365">
    <property type="entry name" value="TOLL-LIKE RECEPTOR"/>
    <property type="match status" value="1"/>
</dbReference>
<evidence type="ECO:0000256" key="1">
    <source>
        <dbReference type="ARBA" id="ARBA00004167"/>
    </source>
</evidence>
<dbReference type="EMBL" id="BMAW01014654">
    <property type="protein sequence ID" value="GFT39892.1"/>
    <property type="molecule type" value="Genomic_DNA"/>
</dbReference>
<comment type="subcellular location">
    <subcellularLocation>
        <location evidence="1">Membrane</location>
        <topology evidence="1">Single-pass membrane protein</topology>
    </subcellularLocation>
</comment>
<feature type="domain" description="TIR" evidence="11">
    <location>
        <begin position="505"/>
        <end position="640"/>
    </location>
</feature>
<dbReference type="AlphaFoldDB" id="A0A8X6NZL4"/>
<dbReference type="InterPro" id="IPR000372">
    <property type="entry name" value="LRRNT"/>
</dbReference>
<name>A0A8X6NZL4_NEPPI</name>
<evidence type="ECO:0000256" key="8">
    <source>
        <dbReference type="ARBA" id="ARBA00023170"/>
    </source>
</evidence>
<keyword evidence="4 9" id="KW-0812">Transmembrane</keyword>
<dbReference type="OrthoDB" id="2013775at2759"/>
<dbReference type="SUPFAM" id="SSF52200">
    <property type="entry name" value="Toll/Interleukin receptor TIR domain"/>
    <property type="match status" value="1"/>
</dbReference>
<proteinExistence type="inferred from homology"/>
<dbReference type="GO" id="GO:0005886">
    <property type="term" value="C:plasma membrane"/>
    <property type="evidence" value="ECO:0007669"/>
    <property type="project" value="TreeGrafter"/>
</dbReference>
<dbReference type="PANTHER" id="PTHR24365:SF541">
    <property type="entry name" value="PROTEIN TOLL-RELATED"/>
    <property type="match status" value="1"/>
</dbReference>
<evidence type="ECO:0000256" key="7">
    <source>
        <dbReference type="ARBA" id="ARBA00023136"/>
    </source>
</evidence>
<dbReference type="Gene3D" id="3.40.50.10140">
    <property type="entry name" value="Toll/interleukin-1 receptor homology (TIR) domain"/>
    <property type="match status" value="1"/>
</dbReference>
<evidence type="ECO:0000256" key="6">
    <source>
        <dbReference type="ARBA" id="ARBA00022989"/>
    </source>
</evidence>
<dbReference type="Pfam" id="PF13855">
    <property type="entry name" value="LRR_8"/>
    <property type="match status" value="1"/>
</dbReference>
<dbReference type="InterPro" id="IPR000483">
    <property type="entry name" value="Cys-rich_flank_reg_C"/>
</dbReference>
<dbReference type="Proteomes" id="UP000887013">
    <property type="component" value="Unassembled WGS sequence"/>
</dbReference>
<dbReference type="SUPFAM" id="SSF52058">
    <property type="entry name" value="L domain-like"/>
    <property type="match status" value="2"/>
</dbReference>
<dbReference type="SMART" id="SM00255">
    <property type="entry name" value="TIR"/>
    <property type="match status" value="1"/>
</dbReference>
<dbReference type="PROSITE" id="PS50104">
    <property type="entry name" value="TIR"/>
    <property type="match status" value="1"/>
</dbReference>
<dbReference type="GO" id="GO:0007165">
    <property type="term" value="P:signal transduction"/>
    <property type="evidence" value="ECO:0007669"/>
    <property type="project" value="InterPro"/>
</dbReference>
<dbReference type="Gene3D" id="3.80.10.10">
    <property type="entry name" value="Ribonuclease Inhibitor"/>
    <property type="match status" value="2"/>
</dbReference>
<dbReference type="InterPro" id="IPR032675">
    <property type="entry name" value="LRR_dom_sf"/>
</dbReference>
<dbReference type="InterPro" id="IPR000157">
    <property type="entry name" value="TIR_dom"/>
</dbReference>
<evidence type="ECO:0000313" key="12">
    <source>
        <dbReference type="EMBL" id="GFT39892.1"/>
    </source>
</evidence>
<sequence length="788" mass="88559">MAKILLLTLFLLVLCRLSFSTICSRFPLCYCTSSSLSRKSVFCLNVTNLAPVQNLIARYPNIYSLKINGLELTDLPSKAFQGHVITVLGITARLMNVRDDALENIFGLQIVNFQNCQFATIPRAFSSPSIRTVQLVHGMLAGVEEQLQNNTQMTDALLYNNRIMHISSNAFLNANALQYLNLSSNLLVDLDPAVFEPVGQLKSIDLSNNRLLTVDGCFDALNPQKQSNLLEFYLLSNPWSCDCRLSWILDWIKVKGSDLEDEPICQSPSHLQGKAIRLLNQTDLDFWQDNCPQVCSCNCTADGFNVYTTIDCSSKSLDKIPEIFPANAKEIDLQGNDIASLDGFKPNQFLDLQVLNFENNRLLTALMDLPPSVKILKLASNNLTRFPFKEWNSTHFDLMTLSHNPWICDCETWNFKEWLIKNKESVTDIQEVRCNSGGKLSNKVVIQLSKQDLCPTLKNKTIIIIAVVVLFVVLCICCCIFRKALIVLGYSCGCSCVKDNEKGKYSFDAFLLYADEDEDVALGNIAEGLEHRIPGISLFIPTREVFLSSSSVNTESSLADCCKVIVLLTREFIKNDQCMQLLKASMACSIEISSKRMIFLIRDQKNLLSEADITLRAIIKNSVSLRYGEILFWQKLKYYLPKKNRNFQKLEESESFVREEDRRCSKPGVTKPRCPNCKPTTNKDSANFSNISLHSCCSTPNQSAVLKLAENGTWESACADTGASHTIAGEALYLLLQREGANFQKTRLSISLADGQKSEMKVYTTSVVIRLEGRVIRTPLMLKETEHF</sequence>
<dbReference type="SMART" id="SM00082">
    <property type="entry name" value="LRRCT"/>
    <property type="match status" value="2"/>
</dbReference>
<dbReference type="InterPro" id="IPR035897">
    <property type="entry name" value="Toll_tir_struct_dom_sf"/>
</dbReference>
<organism evidence="12 13">
    <name type="scientific">Nephila pilipes</name>
    <name type="common">Giant wood spider</name>
    <name type="synonym">Nephila maculata</name>
    <dbReference type="NCBI Taxonomy" id="299642"/>
    <lineage>
        <taxon>Eukaryota</taxon>
        <taxon>Metazoa</taxon>
        <taxon>Ecdysozoa</taxon>
        <taxon>Arthropoda</taxon>
        <taxon>Chelicerata</taxon>
        <taxon>Arachnida</taxon>
        <taxon>Araneae</taxon>
        <taxon>Araneomorphae</taxon>
        <taxon>Entelegynae</taxon>
        <taxon>Araneoidea</taxon>
        <taxon>Nephilidae</taxon>
        <taxon>Nephila</taxon>
    </lineage>
</organism>
<protein>
    <submittedName>
        <fullName evidence="12">Protein toll</fullName>
    </submittedName>
</protein>
<accession>A0A8X6NZL4</accession>
<evidence type="ECO:0000256" key="5">
    <source>
        <dbReference type="ARBA" id="ARBA00022729"/>
    </source>
</evidence>
<comment type="caution">
    <text evidence="12">The sequence shown here is derived from an EMBL/GenBank/DDBJ whole genome shotgun (WGS) entry which is preliminary data.</text>
</comment>
<keyword evidence="3" id="KW-0433">Leucine-rich repeat</keyword>
<reference evidence="12" key="1">
    <citation type="submission" date="2020-08" db="EMBL/GenBank/DDBJ databases">
        <title>Multicomponent nature underlies the extraordinary mechanical properties of spider dragline silk.</title>
        <authorList>
            <person name="Kono N."/>
            <person name="Nakamura H."/>
            <person name="Mori M."/>
            <person name="Yoshida Y."/>
            <person name="Ohtoshi R."/>
            <person name="Malay A.D."/>
            <person name="Moran D.A.P."/>
            <person name="Tomita M."/>
            <person name="Numata K."/>
            <person name="Arakawa K."/>
        </authorList>
    </citation>
    <scope>NUCLEOTIDE SEQUENCE</scope>
</reference>
<evidence type="ECO:0000256" key="3">
    <source>
        <dbReference type="ARBA" id="ARBA00022614"/>
    </source>
</evidence>
<feature type="chain" id="PRO_5036500531" evidence="10">
    <location>
        <begin position="21"/>
        <end position="788"/>
    </location>
</feature>
<keyword evidence="6 9" id="KW-1133">Transmembrane helix</keyword>
<evidence type="ECO:0000313" key="13">
    <source>
        <dbReference type="Proteomes" id="UP000887013"/>
    </source>
</evidence>
<dbReference type="SMART" id="SM00013">
    <property type="entry name" value="LRRNT"/>
    <property type="match status" value="1"/>
</dbReference>
<dbReference type="GO" id="GO:0038023">
    <property type="term" value="F:signaling receptor activity"/>
    <property type="evidence" value="ECO:0007669"/>
    <property type="project" value="TreeGrafter"/>
</dbReference>
<feature type="signal peptide" evidence="10">
    <location>
        <begin position="1"/>
        <end position="20"/>
    </location>
</feature>
<gene>
    <name evidence="12" type="primary">Tl_3</name>
    <name evidence="12" type="ORF">NPIL_75011</name>
</gene>
<evidence type="ECO:0000256" key="9">
    <source>
        <dbReference type="SAM" id="Phobius"/>
    </source>
</evidence>
<comment type="similarity">
    <text evidence="2">Belongs to the Toll-like receptor family.</text>
</comment>
<keyword evidence="7 9" id="KW-0472">Membrane</keyword>
<keyword evidence="13" id="KW-1185">Reference proteome</keyword>
<evidence type="ECO:0000256" key="2">
    <source>
        <dbReference type="ARBA" id="ARBA00009634"/>
    </source>
</evidence>
<dbReference type="PROSITE" id="PS51450">
    <property type="entry name" value="LRR"/>
    <property type="match status" value="1"/>
</dbReference>
<evidence type="ECO:0000259" key="11">
    <source>
        <dbReference type="PROSITE" id="PS50104"/>
    </source>
</evidence>
<dbReference type="InterPro" id="IPR001611">
    <property type="entry name" value="Leu-rich_rpt"/>
</dbReference>
<keyword evidence="5 10" id="KW-0732">Signal</keyword>